<evidence type="ECO:0000256" key="1">
    <source>
        <dbReference type="SAM" id="MobiDB-lite"/>
    </source>
</evidence>
<evidence type="ECO:0000313" key="2">
    <source>
        <dbReference type="EMBL" id="PIB02393.1"/>
    </source>
</evidence>
<dbReference type="AlphaFoldDB" id="A0A2G5ID38"/>
<dbReference type="GO" id="GO:0030527">
    <property type="term" value="F:structural constituent of chromatin"/>
    <property type="evidence" value="ECO:0007669"/>
    <property type="project" value="InterPro"/>
</dbReference>
<accession>A0A2G5ID38</accession>
<feature type="region of interest" description="Disordered" evidence="1">
    <location>
        <begin position="487"/>
        <end position="508"/>
    </location>
</feature>
<feature type="compositionally biased region" description="Basic and acidic residues" evidence="1">
    <location>
        <begin position="370"/>
        <end position="401"/>
    </location>
</feature>
<dbReference type="EMBL" id="LKMD01000100">
    <property type="protein sequence ID" value="PIB02393.1"/>
    <property type="molecule type" value="Genomic_DNA"/>
</dbReference>
<feature type="region of interest" description="Disordered" evidence="1">
    <location>
        <begin position="524"/>
        <end position="610"/>
    </location>
</feature>
<protein>
    <submittedName>
        <fullName evidence="2">Uncharacterized protein</fullName>
    </submittedName>
</protein>
<feature type="compositionally biased region" description="Basic and acidic residues" evidence="1">
    <location>
        <begin position="301"/>
        <end position="317"/>
    </location>
</feature>
<name>A0A2G5ID38_CERBT</name>
<dbReference type="Proteomes" id="UP000230605">
    <property type="component" value="Chromosome 1"/>
</dbReference>
<dbReference type="PRINTS" id="PR00624">
    <property type="entry name" value="HISTONEH5"/>
</dbReference>
<keyword evidence="5" id="KW-1185">Reference proteome</keyword>
<evidence type="ECO:0000313" key="5">
    <source>
        <dbReference type="Proteomes" id="UP001302367"/>
    </source>
</evidence>
<dbReference type="GO" id="GO:0000786">
    <property type="term" value="C:nucleosome"/>
    <property type="evidence" value="ECO:0007669"/>
    <property type="project" value="InterPro"/>
</dbReference>
<dbReference type="Proteomes" id="UP001302367">
    <property type="component" value="Chromosome 1"/>
</dbReference>
<dbReference type="InterPro" id="IPR005819">
    <property type="entry name" value="H1/H5"/>
</dbReference>
<feature type="compositionally biased region" description="Low complexity" evidence="1">
    <location>
        <begin position="49"/>
        <end position="89"/>
    </location>
</feature>
<reference evidence="3 5" key="2">
    <citation type="submission" date="2023-09" db="EMBL/GenBank/DDBJ databases">
        <title>Complete-Gapless Cercospora beticola genome.</title>
        <authorList>
            <person name="Wyatt N.A."/>
            <person name="Spanner R.E."/>
            <person name="Bolton M.D."/>
        </authorList>
    </citation>
    <scope>NUCLEOTIDE SEQUENCE [LARGE SCALE GENOMIC DNA]</scope>
    <source>
        <strain evidence="3">Cb09-40</strain>
    </source>
</reference>
<reference evidence="2 4" key="1">
    <citation type="submission" date="2015-10" db="EMBL/GenBank/DDBJ databases">
        <title>The cercosporin biosynthetic gene cluster was horizontally transferred to several fungal lineages and shown to be expanded in Cercospora beticola based on microsynteny with recipient genomes.</title>
        <authorList>
            <person name="De Jonge R."/>
            <person name="Ebert M.K."/>
            <person name="Suttle J.C."/>
            <person name="Jurick Ii W.M."/>
            <person name="Secor G.A."/>
            <person name="Thomma B.P."/>
            <person name="Van De Peer Y."/>
            <person name="Bolton M.D."/>
        </authorList>
    </citation>
    <scope>NUCLEOTIDE SEQUENCE [LARGE SCALE GENOMIC DNA]</scope>
    <source>
        <strain evidence="2 4">09-40</strain>
    </source>
</reference>
<organism evidence="2 4">
    <name type="scientific">Cercospora beticola</name>
    <name type="common">Sugarbeet leaf spot fungus</name>
    <dbReference type="NCBI Taxonomy" id="122368"/>
    <lineage>
        <taxon>Eukaryota</taxon>
        <taxon>Fungi</taxon>
        <taxon>Dikarya</taxon>
        <taxon>Ascomycota</taxon>
        <taxon>Pezizomycotina</taxon>
        <taxon>Dothideomycetes</taxon>
        <taxon>Dothideomycetidae</taxon>
        <taxon>Mycosphaerellales</taxon>
        <taxon>Mycosphaerellaceae</taxon>
        <taxon>Cercospora</taxon>
    </lineage>
</organism>
<feature type="compositionally biased region" description="Acidic residues" evidence="1">
    <location>
        <begin position="530"/>
        <end position="540"/>
    </location>
</feature>
<dbReference type="OrthoDB" id="3940204at2759"/>
<feature type="region of interest" description="Disordered" evidence="1">
    <location>
        <begin position="193"/>
        <end position="410"/>
    </location>
</feature>
<dbReference type="EMBL" id="CP134184">
    <property type="protein sequence ID" value="WPA97331.1"/>
    <property type="molecule type" value="Genomic_DNA"/>
</dbReference>
<feature type="compositionally biased region" description="Low complexity" evidence="1">
    <location>
        <begin position="229"/>
        <end position="239"/>
    </location>
</feature>
<evidence type="ECO:0000313" key="3">
    <source>
        <dbReference type="EMBL" id="WPA97331.1"/>
    </source>
</evidence>
<feature type="compositionally biased region" description="Low complexity" evidence="1">
    <location>
        <begin position="29"/>
        <end position="40"/>
    </location>
</feature>
<sequence>MAPKKASPKKSDAPKKGRKPSTKTRDAALAEQAATTAPAKRTTRQSPEKTSPAKPARKAASPTKITKKASPVKPAAKPATKSKAPATKTQTKDTQFRGPASESDRGYKTNESTADIIKAIDGRTLTSLDKRLVEAIDAFEANKRGYKTLSNEVARYVATQIETRPDDQPSTQKIHFQIYWRFRKLFEQKTGPWPVVEHDSTASGDESDEDEEVIESVEKPTRGGRKSKAPAATAPSTSKKQSKARSSRPDGGSGDRKEEKLLKDVEDAVYAAALEHQDDESDDEQATRATRQKIEAAQARGVERARHEAAMRAENALHRYAHSRGQVRNIPEVDETGVVRSPQRGSARARALPPAPPAKTPELPSPSKAADPRKAEQDRKAREAKRKADVQERKAVRDGKKAFPPNKTSWTPYCSERGKIVSSTNPPLINIVIDQDAHGNDIVQERVNPFFETLPGPEVWHRNMPPYFSFGETKYMEQVISDQINRDLNRKHSEPPKSPTKPTTESVGLFSTIRKSITSLISPSKQANVVEEEMDVDDEEPMRPLTKRKDQWELPELSAKEKDDLMREARKNYQSFVQPTSPTRKRSSTSMQASPRAAASTWGTSKRPRR</sequence>
<feature type="region of interest" description="Disordered" evidence="1">
    <location>
        <begin position="1"/>
        <end position="112"/>
    </location>
</feature>
<evidence type="ECO:0000313" key="4">
    <source>
        <dbReference type="Proteomes" id="UP000230605"/>
    </source>
</evidence>
<gene>
    <name evidence="2" type="ORF">CB0940_01876</name>
    <name evidence="3" type="ORF">RHO25_001940</name>
</gene>
<dbReference type="GO" id="GO:0006334">
    <property type="term" value="P:nucleosome assembly"/>
    <property type="evidence" value="ECO:0007669"/>
    <property type="project" value="InterPro"/>
</dbReference>
<feature type="compositionally biased region" description="Basic and acidic residues" evidence="1">
    <location>
        <begin position="547"/>
        <end position="571"/>
    </location>
</feature>
<feature type="compositionally biased region" description="Acidic residues" evidence="1">
    <location>
        <begin position="205"/>
        <end position="215"/>
    </location>
</feature>
<proteinExistence type="predicted"/>
<feature type="compositionally biased region" description="Basic and acidic residues" evidence="1">
    <location>
        <begin position="253"/>
        <end position="266"/>
    </location>
</feature>
<dbReference type="GO" id="GO:0003677">
    <property type="term" value="F:DNA binding"/>
    <property type="evidence" value="ECO:0007669"/>
    <property type="project" value="InterPro"/>
</dbReference>